<proteinExistence type="predicted"/>
<comment type="caution">
    <text evidence="1">The sequence shown here is derived from an EMBL/GenBank/DDBJ whole genome shotgun (WGS) entry which is preliminary data.</text>
</comment>
<name>A0AAV2Z452_9STRA</name>
<dbReference type="AlphaFoldDB" id="A0AAV2Z452"/>
<gene>
    <name evidence="1" type="ORF">N0F65_012946</name>
</gene>
<accession>A0AAV2Z452</accession>
<organism evidence="1 2">
    <name type="scientific">Lagenidium giganteum</name>
    <dbReference type="NCBI Taxonomy" id="4803"/>
    <lineage>
        <taxon>Eukaryota</taxon>
        <taxon>Sar</taxon>
        <taxon>Stramenopiles</taxon>
        <taxon>Oomycota</taxon>
        <taxon>Peronosporomycetes</taxon>
        <taxon>Pythiales</taxon>
        <taxon>Pythiaceae</taxon>
    </lineage>
</organism>
<dbReference type="Proteomes" id="UP001146120">
    <property type="component" value="Unassembled WGS sequence"/>
</dbReference>
<dbReference type="EMBL" id="DAKRPA010000064">
    <property type="protein sequence ID" value="DBA00415.1"/>
    <property type="molecule type" value="Genomic_DNA"/>
</dbReference>
<reference evidence="1" key="2">
    <citation type="journal article" date="2023" name="Microbiol Resour">
        <title>Decontamination and Annotation of the Draft Genome Sequence of the Oomycete Lagenidium giganteum ARSEF 373.</title>
        <authorList>
            <person name="Morgan W.R."/>
            <person name="Tartar A."/>
        </authorList>
    </citation>
    <scope>NUCLEOTIDE SEQUENCE</scope>
    <source>
        <strain evidence="1">ARSEF 373</strain>
    </source>
</reference>
<sequence length="104" mass="11847">MAYPNRLVDLEHLLGYSNQKYCYNGHKRKHGLKFQSLVAPNGLIAHLHAPPPPCRQVIMMRTYSPTASSCKTWWTPLIEATSSYMAIRLMADSSIRSRLSKARD</sequence>
<keyword evidence="2" id="KW-1185">Reference proteome</keyword>
<reference evidence="1" key="1">
    <citation type="submission" date="2022-11" db="EMBL/GenBank/DDBJ databases">
        <authorList>
            <person name="Morgan W.R."/>
            <person name="Tartar A."/>
        </authorList>
    </citation>
    <scope>NUCLEOTIDE SEQUENCE</scope>
    <source>
        <strain evidence="1">ARSEF 373</strain>
    </source>
</reference>
<evidence type="ECO:0000313" key="1">
    <source>
        <dbReference type="EMBL" id="DBA00415.1"/>
    </source>
</evidence>
<protein>
    <submittedName>
        <fullName evidence="1">Uncharacterized protein</fullName>
    </submittedName>
</protein>
<evidence type="ECO:0000313" key="2">
    <source>
        <dbReference type="Proteomes" id="UP001146120"/>
    </source>
</evidence>